<comment type="caution">
    <text evidence="2">The sequence shown here is derived from an EMBL/GenBank/DDBJ whole genome shotgun (WGS) entry which is preliminary data.</text>
</comment>
<proteinExistence type="predicted"/>
<dbReference type="PANTHER" id="PTHR37422">
    <property type="entry name" value="TEICHURONIC ACID BIOSYNTHESIS PROTEIN TUAE"/>
    <property type="match status" value="1"/>
</dbReference>
<feature type="transmembrane region" description="Helical" evidence="1">
    <location>
        <begin position="185"/>
        <end position="202"/>
    </location>
</feature>
<accession>A0ABT8V2V4</accession>
<protein>
    <submittedName>
        <fullName evidence="2">Uncharacterized protein</fullName>
    </submittedName>
</protein>
<feature type="transmembrane region" description="Helical" evidence="1">
    <location>
        <begin position="288"/>
        <end position="305"/>
    </location>
</feature>
<evidence type="ECO:0000313" key="3">
    <source>
        <dbReference type="Proteomes" id="UP001168883"/>
    </source>
</evidence>
<name>A0ABT8V2V4_9BACL</name>
<dbReference type="EMBL" id="JAUMKJ010000002">
    <property type="protein sequence ID" value="MDO3675750.1"/>
    <property type="molecule type" value="Genomic_DNA"/>
</dbReference>
<organism evidence="2 3">
    <name type="scientific">Paenibacillus ehimensis</name>
    <dbReference type="NCBI Taxonomy" id="79264"/>
    <lineage>
        <taxon>Bacteria</taxon>
        <taxon>Bacillati</taxon>
        <taxon>Bacillota</taxon>
        <taxon>Bacilli</taxon>
        <taxon>Bacillales</taxon>
        <taxon>Paenibacillaceae</taxon>
        <taxon>Paenibacillus</taxon>
    </lineage>
</organism>
<feature type="transmembrane region" description="Helical" evidence="1">
    <location>
        <begin position="134"/>
        <end position="150"/>
    </location>
</feature>
<feature type="transmembrane region" description="Helical" evidence="1">
    <location>
        <begin position="251"/>
        <end position="276"/>
    </location>
</feature>
<evidence type="ECO:0000256" key="1">
    <source>
        <dbReference type="SAM" id="Phobius"/>
    </source>
</evidence>
<feature type="transmembrane region" description="Helical" evidence="1">
    <location>
        <begin position="156"/>
        <end position="173"/>
    </location>
</feature>
<keyword evidence="1" id="KW-0472">Membrane</keyword>
<feature type="transmembrane region" description="Helical" evidence="1">
    <location>
        <begin position="36"/>
        <end position="57"/>
    </location>
</feature>
<dbReference type="InterPro" id="IPR051533">
    <property type="entry name" value="WaaL-like"/>
</dbReference>
<evidence type="ECO:0000313" key="2">
    <source>
        <dbReference type="EMBL" id="MDO3675750.1"/>
    </source>
</evidence>
<feature type="transmembrane region" description="Helical" evidence="1">
    <location>
        <begin position="107"/>
        <end position="127"/>
    </location>
</feature>
<feature type="transmembrane region" description="Helical" evidence="1">
    <location>
        <begin position="69"/>
        <end position="87"/>
    </location>
</feature>
<keyword evidence="1" id="KW-1133">Transmembrane helix</keyword>
<feature type="transmembrane region" description="Helical" evidence="1">
    <location>
        <begin position="311"/>
        <end position="329"/>
    </location>
</feature>
<keyword evidence="3" id="KW-1185">Reference proteome</keyword>
<sequence length="353" mass="40107">MTPHSRMTSLIFYLWVVVMCLGLTNSTSISDIVSMGMTIFSYIMLFGFAIVLLPNYVRYKKMKYAEIVRVFYFAVLFSIGVSILAGFGDPESFHLDPYSLRNRYMAYFQHPNSLGLYAFLGIVVSIIMQSVGRSRLYLLTVPLYLTLIVMSGSRTALYTVIAMLLIFMFKRILYLGMLQMLKYPYVFFPLLACLLFGILAAVDRDTLLDTVDKALSNRITVWSDLLDRNESLLHFIIGQGTLKTDEIMDNYYLVVMTSTGFLGLAMFVFMLMNTFYGLLKQFNETPSKTLGMIIAMMVALALYSFTESVMFTLGNAASIFLWSSVGICFQDVRIIRRTQESGRTQPPYAITVT</sequence>
<keyword evidence="1" id="KW-0812">Transmembrane</keyword>
<reference evidence="2" key="1">
    <citation type="submission" date="2023-07" db="EMBL/GenBank/DDBJ databases">
        <authorList>
            <person name="Aktuganov G."/>
            <person name="Boyko T."/>
            <person name="Delegan Y."/>
            <person name="Galimzianova N."/>
            <person name="Gilvanova E."/>
            <person name="Korobov V."/>
            <person name="Kuzmina L."/>
            <person name="Melentiev A."/>
            <person name="Milman P."/>
            <person name="Ryabova A."/>
            <person name="Stupak E."/>
            <person name="Yasakov T."/>
            <person name="Zharikova N."/>
            <person name="Zhurenko E."/>
        </authorList>
    </citation>
    <scope>NUCLEOTIDE SEQUENCE</scope>
    <source>
        <strain evidence="2">IB-739</strain>
    </source>
</reference>
<gene>
    <name evidence="2" type="ORF">Q3C12_01965</name>
</gene>
<dbReference type="PANTHER" id="PTHR37422:SF13">
    <property type="entry name" value="LIPOPOLYSACCHARIDE BIOSYNTHESIS PROTEIN PA4999-RELATED"/>
    <property type="match status" value="1"/>
</dbReference>
<dbReference type="RefSeq" id="WP_127487604.1">
    <property type="nucleotide sequence ID" value="NZ_JAUMKJ010000002.1"/>
</dbReference>
<dbReference type="Proteomes" id="UP001168883">
    <property type="component" value="Unassembled WGS sequence"/>
</dbReference>